<protein>
    <recommendedName>
        <fullName evidence="2">Protein argonaute</fullName>
    </recommendedName>
</protein>
<keyword evidence="5" id="KW-1185">Reference proteome</keyword>
<dbReference type="InterPro" id="IPR036397">
    <property type="entry name" value="RNaseH_sf"/>
</dbReference>
<sequence>MNAVVQPFRLPGHIVLPEPQLRFGSDNAHDVDIHPMQGLIRFGPYSQGKLSPVANPIRIGIIVPADLEDALVRQMRELDQSHEPRERKQYLPPFPGFEKVFGVRLSRGGSASRIVLSQDLDRQIETAAAPHVVLADALTRALFALRNARDSFDVVVILLKESWSPAFRGPTGEDFDLHDYVKAYAASEGICVQFLREDSALNYRCRCSVAWRLGIALYTKAGGTPWVLANVEPGTAFIGIDYALRTGDDTAQRFAICCSQVFDAEGSGLEFVAYEADGVQMFGKNPYLRRDQMLKVMARSLAIYQRKHSGDPPRRVVVHKNTEFRADEIEGVFDALPNANSIELVHVQQSCGWRGVLIAGPQQPHGYPCRRGSTFQLGANEALLWTQGNLPAVASGKDYFKEGKGTPEPLLLVRHAGLGSIDDLCRETLALTKMDWNNDGPYDRLPVTLNFAGTLATIVKRMPKLHPQSYPVRLFM</sequence>
<comment type="caution">
    <text evidence="4">The sequence shown here is derived from an EMBL/GenBank/DDBJ whole genome shotgun (WGS) entry which is preliminary data.</text>
</comment>
<proteinExistence type="inferred from homology"/>
<gene>
    <name evidence="4" type="ORF">GGQ63_003762</name>
</gene>
<name>A0A7W9L3M4_9HYPH</name>
<dbReference type="SUPFAM" id="SSF53098">
    <property type="entry name" value="Ribonuclease H-like"/>
    <property type="match status" value="1"/>
</dbReference>
<dbReference type="InterPro" id="IPR003165">
    <property type="entry name" value="Piwi"/>
</dbReference>
<evidence type="ECO:0000256" key="1">
    <source>
        <dbReference type="ARBA" id="ARBA00035012"/>
    </source>
</evidence>
<comment type="similarity">
    <text evidence="1">Belongs to the argonaute family. Long pAgo subfamily.</text>
</comment>
<dbReference type="GO" id="GO:0003676">
    <property type="term" value="F:nucleic acid binding"/>
    <property type="evidence" value="ECO:0007669"/>
    <property type="project" value="InterPro"/>
</dbReference>
<dbReference type="CDD" id="cd04659">
    <property type="entry name" value="Piwi_piwi-like_ProArk"/>
    <property type="match status" value="1"/>
</dbReference>
<dbReference type="EMBL" id="JACHOO010000009">
    <property type="protein sequence ID" value="MBB5754674.1"/>
    <property type="molecule type" value="Genomic_DNA"/>
</dbReference>
<dbReference type="Proteomes" id="UP000523821">
    <property type="component" value="Unassembled WGS sequence"/>
</dbReference>
<dbReference type="AlphaFoldDB" id="A0A7W9L3M4"/>
<feature type="domain" description="Piwi" evidence="3">
    <location>
        <begin position="153"/>
        <end position="464"/>
    </location>
</feature>
<dbReference type="RefSeq" id="WP_210308580.1">
    <property type="nucleotide sequence ID" value="NZ_JACHOO010000009.1"/>
</dbReference>
<dbReference type="SMART" id="SM00950">
    <property type="entry name" value="Piwi"/>
    <property type="match status" value="1"/>
</dbReference>
<dbReference type="Gene3D" id="3.40.50.2300">
    <property type="match status" value="1"/>
</dbReference>
<reference evidence="4 5" key="1">
    <citation type="submission" date="2020-08" db="EMBL/GenBank/DDBJ databases">
        <title>Genomic Encyclopedia of Type Strains, Phase IV (KMG-IV): sequencing the most valuable type-strain genomes for metagenomic binning, comparative biology and taxonomic classification.</title>
        <authorList>
            <person name="Goeker M."/>
        </authorList>
    </citation>
    <scope>NUCLEOTIDE SEQUENCE [LARGE SCALE GENOMIC DNA]</scope>
    <source>
        <strain evidence="4 5">DSM 16268</strain>
    </source>
</reference>
<organism evidence="4 5">
    <name type="scientific">Prosthecomicrobium pneumaticum</name>
    <dbReference type="NCBI Taxonomy" id="81895"/>
    <lineage>
        <taxon>Bacteria</taxon>
        <taxon>Pseudomonadati</taxon>
        <taxon>Pseudomonadota</taxon>
        <taxon>Alphaproteobacteria</taxon>
        <taxon>Hyphomicrobiales</taxon>
        <taxon>Kaistiaceae</taxon>
        <taxon>Prosthecomicrobium</taxon>
    </lineage>
</organism>
<evidence type="ECO:0000313" key="5">
    <source>
        <dbReference type="Proteomes" id="UP000523821"/>
    </source>
</evidence>
<evidence type="ECO:0000256" key="2">
    <source>
        <dbReference type="ARBA" id="ARBA00035032"/>
    </source>
</evidence>
<dbReference type="InterPro" id="IPR012337">
    <property type="entry name" value="RNaseH-like_sf"/>
</dbReference>
<accession>A0A7W9L3M4</accession>
<evidence type="ECO:0000313" key="4">
    <source>
        <dbReference type="EMBL" id="MBB5754674.1"/>
    </source>
</evidence>
<dbReference type="Gene3D" id="3.30.420.10">
    <property type="entry name" value="Ribonuclease H-like superfamily/Ribonuclease H"/>
    <property type="match status" value="1"/>
</dbReference>
<evidence type="ECO:0000259" key="3">
    <source>
        <dbReference type="SMART" id="SM00950"/>
    </source>
</evidence>